<accession>A0ABP1GD23</accession>
<feature type="region of interest" description="Disordered" evidence="2">
    <location>
        <begin position="932"/>
        <end position="1007"/>
    </location>
</feature>
<organism evidence="3 4">
    <name type="scientific">Coccomyxa viridis</name>
    <dbReference type="NCBI Taxonomy" id="1274662"/>
    <lineage>
        <taxon>Eukaryota</taxon>
        <taxon>Viridiplantae</taxon>
        <taxon>Chlorophyta</taxon>
        <taxon>core chlorophytes</taxon>
        <taxon>Trebouxiophyceae</taxon>
        <taxon>Trebouxiophyceae incertae sedis</taxon>
        <taxon>Coccomyxaceae</taxon>
        <taxon>Coccomyxa</taxon>
    </lineage>
</organism>
<feature type="region of interest" description="Disordered" evidence="2">
    <location>
        <begin position="1154"/>
        <end position="1178"/>
    </location>
</feature>
<evidence type="ECO:0000256" key="2">
    <source>
        <dbReference type="SAM" id="MobiDB-lite"/>
    </source>
</evidence>
<feature type="region of interest" description="Disordered" evidence="2">
    <location>
        <begin position="1033"/>
        <end position="1067"/>
    </location>
</feature>
<feature type="region of interest" description="Disordered" evidence="2">
    <location>
        <begin position="1217"/>
        <end position="1239"/>
    </location>
</feature>
<feature type="compositionally biased region" description="Polar residues" evidence="2">
    <location>
        <begin position="49"/>
        <end position="78"/>
    </location>
</feature>
<evidence type="ECO:0000256" key="1">
    <source>
        <dbReference type="SAM" id="Coils"/>
    </source>
</evidence>
<feature type="coiled-coil region" evidence="1">
    <location>
        <begin position="93"/>
        <end position="122"/>
    </location>
</feature>
<feature type="region of interest" description="Disordered" evidence="2">
    <location>
        <begin position="642"/>
        <end position="700"/>
    </location>
</feature>
<feature type="compositionally biased region" description="Basic and acidic residues" evidence="2">
    <location>
        <begin position="35"/>
        <end position="48"/>
    </location>
</feature>
<evidence type="ECO:0000313" key="4">
    <source>
        <dbReference type="Proteomes" id="UP001497392"/>
    </source>
</evidence>
<feature type="region of interest" description="Disordered" evidence="2">
    <location>
        <begin position="746"/>
        <end position="806"/>
    </location>
</feature>
<feature type="region of interest" description="Disordered" evidence="2">
    <location>
        <begin position="601"/>
        <end position="625"/>
    </location>
</feature>
<feature type="compositionally biased region" description="Polar residues" evidence="2">
    <location>
        <begin position="940"/>
        <end position="949"/>
    </location>
</feature>
<feature type="region of interest" description="Disordered" evidence="2">
    <location>
        <begin position="418"/>
        <end position="530"/>
    </location>
</feature>
<dbReference type="EMBL" id="CAXHTA020000020">
    <property type="protein sequence ID" value="CAL5229185.1"/>
    <property type="molecule type" value="Genomic_DNA"/>
</dbReference>
<feature type="region of interest" description="Disordered" evidence="2">
    <location>
        <begin position="1"/>
        <end position="82"/>
    </location>
</feature>
<gene>
    <name evidence="3" type="primary">g12463</name>
    <name evidence="3" type="ORF">VP750_LOCUS11091</name>
</gene>
<feature type="compositionally biased region" description="Basic and acidic residues" evidence="2">
    <location>
        <begin position="754"/>
        <end position="766"/>
    </location>
</feature>
<sequence>MSSLPMTPQRRIQADEPRTTPRKASQGSRGNQGPHLERLSEHLKKLQDDLQSCSASRHPSITGQGTQERTGSAGTPRTATPRGRSFIKVLSEQQHLQKELVAEKAAREAAEARALIAADEAAAAAQWAQAVTHENEKLHQLTGLQKAIVSSLQDGHRTADAAVRRADELARTSQHAQRDSLEASKLHNSLLQHTGHAKALEQSMETLKSTLKGLRHDLGAKNAELAITKAEAEAFRRQLIPGAGGTLHADTEMLSGGEAQKQRLKAMQERILQRTMPIEEVWVEVQHCEERVQLLCTITRAVETHVSILQDELCKAHAETAEVRGKLSEQEQLVTELRNTAADAAAAAETVPELEAQLATQQRISDEARAAAAASEETLAAALQDLKMSQEDLSRLRARESSTKAILSTIAAAERLPEMAPEHSKTSHGAPSNAAKASALSAQQAKTDAPRSPGAKFAGNAAAEQPAAKRSPTRVIKRARSIERLSGAGSRASVSPPRGPAPSSRSGEAAPGRRRHSAAATPVQSPQRAMRLQTQASEGMQGDVGSTDQHATTAWAAQTTEEPERKIEAAHVATGSAEAQAGCMELREPEEEILGQVGDAVPAQLPGAPGQDPSSRAAADQQRSRAIRAAITAVRRACPAALEHPGRPAPTGSPAQRQHQPQKASGTGAEVPSSSGMERGMSAALMSPGRAPEAMPSAQHGSPALTFATLIPQSSPLHARITTQQKEDGGQRESIIPRIWRSTVKRPLSADSDADIRSIPDLDRSSHASPSKALRPSASPVIGLTKAPDSDTSPTSSPGKGIRDSDSCCLIKAHTGGDVSSECRDSMCEGAAVTSTFISLGDVLRGTPLTGAQSIAAQPEQRDGARAAAAEASSSNAEAARSGARALKRDVRGLRLASQPADAASSASPSGSQRTWSGYMPVKLQDLAQIGDQPGAAESGSHSARSSQESIKKKWAPLTSRRSSPPADAKDTMGQRSPLTEVHLSSIGPPPPESLPEPTGKVTSAAAKRSLPDMEVCLSPALPLSEGLSSFGSTLPNKGLQKARRPKKPPTPRGVPAIRSSFSGDMNSAHIGRPTGVPMLDASLCNVVGSPMSPPDGQWADLHPGIQGSVNSRPQRKPAADVVQPGASPADEAIMRATQALSTRAERRINPQNLPALGRAGTSEAEVSPDVAAPSVRGPRHKVPLLNLSTESLRLSVEAMTPPCSFPLRGQKKAEREARWAAAAEARPTGRSESSEEDQATYDLTANAAMYNEGLHQLDASSCNILKESSTFINEPAPPLTQEQPAFREQPAAQGVDKTPRRDAAPQQQTETPPESARRKASFFQRLSPLLGKKDSTGSQEATPQKTLLEPSPSKGFGKLSPARWGWGKGSKKAAGRNLAAETCSPLRDGASAMTHGDASSQMPKGRRRLSPKKMTPWLGK</sequence>
<feature type="compositionally biased region" description="Polar residues" evidence="2">
    <location>
        <begin position="1337"/>
        <end position="1346"/>
    </location>
</feature>
<feature type="compositionally biased region" description="Low complexity" evidence="2">
    <location>
        <begin position="489"/>
        <end position="507"/>
    </location>
</feature>
<keyword evidence="1" id="KW-0175">Coiled coil</keyword>
<feature type="region of interest" description="Disordered" evidence="2">
    <location>
        <begin position="1274"/>
        <end position="1371"/>
    </location>
</feature>
<protein>
    <submittedName>
        <fullName evidence="3">G12463 protein</fullName>
    </submittedName>
</protein>
<feature type="compositionally biased region" description="Basic residues" evidence="2">
    <location>
        <begin position="1041"/>
        <end position="1050"/>
    </location>
</feature>
<name>A0ABP1GD23_9CHLO</name>
<proteinExistence type="predicted"/>
<comment type="caution">
    <text evidence="3">The sequence shown here is derived from an EMBL/GenBank/DDBJ whole genome shotgun (WGS) entry which is preliminary data.</text>
</comment>
<feature type="region of interest" description="Disordered" evidence="2">
    <location>
        <begin position="897"/>
        <end position="917"/>
    </location>
</feature>
<dbReference type="Proteomes" id="UP001497392">
    <property type="component" value="Unassembled WGS sequence"/>
</dbReference>
<feature type="compositionally biased region" description="Polar residues" evidence="2">
    <location>
        <begin position="22"/>
        <end position="31"/>
    </location>
</feature>
<evidence type="ECO:0000313" key="3">
    <source>
        <dbReference type="EMBL" id="CAL5229185.1"/>
    </source>
</evidence>
<feature type="compositionally biased region" description="Low complexity" evidence="2">
    <location>
        <begin position="897"/>
        <end position="913"/>
    </location>
</feature>
<feature type="compositionally biased region" description="Polar residues" evidence="2">
    <location>
        <begin position="653"/>
        <end position="665"/>
    </location>
</feature>
<feature type="region of interest" description="Disordered" evidence="2">
    <location>
        <begin position="1388"/>
        <end position="1421"/>
    </location>
</feature>
<keyword evidence="4" id="KW-1185">Reference proteome</keyword>
<feature type="compositionally biased region" description="Low complexity" evidence="2">
    <location>
        <begin position="434"/>
        <end position="446"/>
    </location>
</feature>
<reference evidence="3 4" key="1">
    <citation type="submission" date="2024-06" db="EMBL/GenBank/DDBJ databases">
        <authorList>
            <person name="Kraege A."/>
            <person name="Thomma B."/>
        </authorList>
    </citation>
    <scope>NUCLEOTIDE SEQUENCE [LARGE SCALE GENOMIC DNA]</scope>
</reference>